<dbReference type="EMBL" id="JACHVB010000014">
    <property type="protein sequence ID" value="MBC2593561.1"/>
    <property type="molecule type" value="Genomic_DNA"/>
</dbReference>
<dbReference type="InterPro" id="IPR001466">
    <property type="entry name" value="Beta-lactam-related"/>
</dbReference>
<dbReference type="Gene3D" id="3.40.710.10">
    <property type="entry name" value="DD-peptidase/beta-lactamase superfamily"/>
    <property type="match status" value="1"/>
</dbReference>
<sequence length="428" mass="45620">MFFPAKECLRAPLALLVLTAFWGGSQAAASEQSDIEAIIDAHYDQPGRADIPGMVVGVWQGDTAVTVSARGYSDLDLDASGVPGSNPVAMQYSDQMRIASLTKTFTVTRILQLAAEGVIGLDDPISNYDGMGGISLAGLNTDPSFNASNPVTIRDLARMTSSLANYSASEGMMNGLINDISTSYTESQLIDFAKGMPATPATWTYSNTNTVLLGMIVEAVTGNSLGDELRTHVFDPVGLSADTYYPTDINFTGEHAHGYGPDGEGIYEDFTAANPTMAAGAGAMISTFDDLRQWIEAVATGILADGSSLYGDSPEAAAMQAERLLMVAADGAGPYYDEYGLGIGEIEEWLGHSGEFLGYQHIIMYDPETDRTVVIMINMAGFEDGEHVPTEMFIDIAKYYASVPEPSTIAFLALAGVGVLLLRRRLRA</sequence>
<feature type="domain" description="Ice-binding protein C-terminal" evidence="4">
    <location>
        <begin position="402"/>
        <end position="425"/>
    </location>
</feature>
<dbReference type="InterPro" id="IPR013424">
    <property type="entry name" value="Ice-binding_C"/>
</dbReference>
<dbReference type="InterPro" id="IPR050491">
    <property type="entry name" value="AmpC-like"/>
</dbReference>
<keyword evidence="1" id="KW-0812">Transmembrane</keyword>
<accession>A0A842HDY6</accession>
<comment type="caution">
    <text evidence="5">The sequence shown here is derived from an EMBL/GenBank/DDBJ whole genome shotgun (WGS) entry which is preliminary data.</text>
</comment>
<dbReference type="Pfam" id="PF07589">
    <property type="entry name" value="PEP-CTERM"/>
    <property type="match status" value="1"/>
</dbReference>
<feature type="signal peptide" evidence="2">
    <location>
        <begin position="1"/>
        <end position="27"/>
    </location>
</feature>
<feature type="transmembrane region" description="Helical" evidence="1">
    <location>
        <begin position="399"/>
        <end position="422"/>
    </location>
</feature>
<dbReference type="PANTHER" id="PTHR46825:SF7">
    <property type="entry name" value="D-ALANYL-D-ALANINE CARBOXYPEPTIDASE"/>
    <property type="match status" value="1"/>
</dbReference>
<organism evidence="5 6">
    <name type="scientific">Ruficoccus amylovorans</name>
    <dbReference type="NCBI Taxonomy" id="1804625"/>
    <lineage>
        <taxon>Bacteria</taxon>
        <taxon>Pseudomonadati</taxon>
        <taxon>Verrucomicrobiota</taxon>
        <taxon>Opitutia</taxon>
        <taxon>Puniceicoccales</taxon>
        <taxon>Cerasicoccaceae</taxon>
        <taxon>Ruficoccus</taxon>
    </lineage>
</organism>
<evidence type="ECO:0000259" key="3">
    <source>
        <dbReference type="Pfam" id="PF00144"/>
    </source>
</evidence>
<dbReference type="PANTHER" id="PTHR46825">
    <property type="entry name" value="D-ALANYL-D-ALANINE-CARBOXYPEPTIDASE/ENDOPEPTIDASE AMPH"/>
    <property type="match status" value="1"/>
</dbReference>
<dbReference type="InterPro" id="IPR012338">
    <property type="entry name" value="Beta-lactam/transpept-like"/>
</dbReference>
<dbReference type="NCBIfam" id="TIGR02595">
    <property type="entry name" value="PEP_CTERM"/>
    <property type="match status" value="1"/>
</dbReference>
<keyword evidence="1" id="KW-0472">Membrane</keyword>
<reference evidence="5 6" key="1">
    <citation type="submission" date="2020-07" db="EMBL/GenBank/DDBJ databases">
        <authorList>
            <person name="Feng X."/>
        </authorList>
    </citation>
    <scope>NUCLEOTIDE SEQUENCE [LARGE SCALE GENOMIC DNA]</scope>
    <source>
        <strain evidence="5 6">JCM31066</strain>
    </source>
</reference>
<dbReference type="Pfam" id="PF00144">
    <property type="entry name" value="Beta-lactamase"/>
    <property type="match status" value="1"/>
</dbReference>
<feature type="domain" description="Beta-lactamase-related" evidence="3">
    <location>
        <begin position="48"/>
        <end position="384"/>
    </location>
</feature>
<feature type="chain" id="PRO_5033048972" evidence="2">
    <location>
        <begin position="28"/>
        <end position="428"/>
    </location>
</feature>
<evidence type="ECO:0000259" key="4">
    <source>
        <dbReference type="Pfam" id="PF07589"/>
    </source>
</evidence>
<proteinExistence type="predicted"/>
<dbReference type="RefSeq" id="WP_185674567.1">
    <property type="nucleotide sequence ID" value="NZ_JACHVB010000014.1"/>
</dbReference>
<keyword evidence="1" id="KW-1133">Transmembrane helix</keyword>
<dbReference type="AlphaFoldDB" id="A0A842HDY6"/>
<evidence type="ECO:0000313" key="6">
    <source>
        <dbReference type="Proteomes" id="UP000546464"/>
    </source>
</evidence>
<evidence type="ECO:0000256" key="1">
    <source>
        <dbReference type="SAM" id="Phobius"/>
    </source>
</evidence>
<evidence type="ECO:0000256" key="2">
    <source>
        <dbReference type="SAM" id="SignalP"/>
    </source>
</evidence>
<name>A0A842HDY6_9BACT</name>
<protein>
    <submittedName>
        <fullName evidence="5">Beta-lactamase family protein</fullName>
    </submittedName>
</protein>
<keyword evidence="6" id="KW-1185">Reference proteome</keyword>
<dbReference type="SUPFAM" id="SSF56601">
    <property type="entry name" value="beta-lactamase/transpeptidase-like"/>
    <property type="match status" value="1"/>
</dbReference>
<gene>
    <name evidence="5" type="ORF">H5P28_04730</name>
</gene>
<dbReference type="Proteomes" id="UP000546464">
    <property type="component" value="Unassembled WGS sequence"/>
</dbReference>
<keyword evidence="2" id="KW-0732">Signal</keyword>
<evidence type="ECO:0000313" key="5">
    <source>
        <dbReference type="EMBL" id="MBC2593561.1"/>
    </source>
</evidence>